<dbReference type="InterPro" id="IPR028082">
    <property type="entry name" value="Peripla_BP_I"/>
</dbReference>
<dbReference type="SUPFAM" id="SSF53822">
    <property type="entry name" value="Periplasmic binding protein-like I"/>
    <property type="match status" value="1"/>
</dbReference>
<dbReference type="Gene3D" id="3.40.50.2300">
    <property type="match status" value="2"/>
</dbReference>
<dbReference type="Proteomes" id="UP001501598">
    <property type="component" value="Unassembled WGS sequence"/>
</dbReference>
<dbReference type="PANTHER" id="PTHR30146:SF153">
    <property type="entry name" value="LACTOSE OPERON REPRESSOR"/>
    <property type="match status" value="1"/>
</dbReference>
<evidence type="ECO:0000256" key="1">
    <source>
        <dbReference type="ARBA" id="ARBA00023015"/>
    </source>
</evidence>
<dbReference type="PROSITE" id="PS50932">
    <property type="entry name" value="HTH_LACI_2"/>
    <property type="match status" value="1"/>
</dbReference>
<evidence type="ECO:0000313" key="6">
    <source>
        <dbReference type="Proteomes" id="UP001501598"/>
    </source>
</evidence>
<dbReference type="RefSeq" id="WP_345422624.1">
    <property type="nucleotide sequence ID" value="NZ_BAABGT010000075.1"/>
</dbReference>
<organism evidence="5 6">
    <name type="scientific">Pseudonocardia xishanensis</name>
    <dbReference type="NCBI Taxonomy" id="630995"/>
    <lineage>
        <taxon>Bacteria</taxon>
        <taxon>Bacillati</taxon>
        <taxon>Actinomycetota</taxon>
        <taxon>Actinomycetes</taxon>
        <taxon>Pseudonocardiales</taxon>
        <taxon>Pseudonocardiaceae</taxon>
        <taxon>Pseudonocardia</taxon>
    </lineage>
</organism>
<keyword evidence="1" id="KW-0805">Transcription regulation</keyword>
<feature type="domain" description="HTH lacI-type" evidence="4">
    <location>
        <begin position="6"/>
        <end position="60"/>
    </location>
</feature>
<evidence type="ECO:0000313" key="5">
    <source>
        <dbReference type="EMBL" id="GAA4552855.1"/>
    </source>
</evidence>
<dbReference type="EMBL" id="BAABGT010000075">
    <property type="protein sequence ID" value="GAA4552855.1"/>
    <property type="molecule type" value="Genomic_DNA"/>
</dbReference>
<evidence type="ECO:0000259" key="4">
    <source>
        <dbReference type="PROSITE" id="PS50932"/>
    </source>
</evidence>
<dbReference type="Pfam" id="PF13377">
    <property type="entry name" value="Peripla_BP_3"/>
    <property type="match status" value="1"/>
</dbReference>
<dbReference type="Gene3D" id="1.10.260.40">
    <property type="entry name" value="lambda repressor-like DNA-binding domains"/>
    <property type="match status" value="1"/>
</dbReference>
<accession>A0ABP8RWZ1</accession>
<protein>
    <submittedName>
        <fullName evidence="5">LacI family DNA-binding transcriptional regulator</fullName>
    </submittedName>
</protein>
<dbReference type="InterPro" id="IPR000843">
    <property type="entry name" value="HTH_LacI"/>
</dbReference>
<reference evidence="6" key="1">
    <citation type="journal article" date="2019" name="Int. J. Syst. Evol. Microbiol.">
        <title>The Global Catalogue of Microorganisms (GCM) 10K type strain sequencing project: providing services to taxonomists for standard genome sequencing and annotation.</title>
        <authorList>
            <consortium name="The Broad Institute Genomics Platform"/>
            <consortium name="The Broad Institute Genome Sequencing Center for Infectious Disease"/>
            <person name="Wu L."/>
            <person name="Ma J."/>
        </authorList>
    </citation>
    <scope>NUCLEOTIDE SEQUENCE [LARGE SCALE GENOMIC DNA]</scope>
    <source>
        <strain evidence="6">JCM 17906</strain>
    </source>
</reference>
<gene>
    <name evidence="5" type="ORF">GCM10023175_47430</name>
</gene>
<keyword evidence="3" id="KW-0804">Transcription</keyword>
<keyword evidence="6" id="KW-1185">Reference proteome</keyword>
<dbReference type="GO" id="GO:0003677">
    <property type="term" value="F:DNA binding"/>
    <property type="evidence" value="ECO:0007669"/>
    <property type="project" value="UniProtKB-KW"/>
</dbReference>
<dbReference type="InterPro" id="IPR010982">
    <property type="entry name" value="Lambda_DNA-bd_dom_sf"/>
</dbReference>
<dbReference type="CDD" id="cd06267">
    <property type="entry name" value="PBP1_LacI_sugar_binding-like"/>
    <property type="match status" value="1"/>
</dbReference>
<name>A0ABP8RWZ1_9PSEU</name>
<evidence type="ECO:0000256" key="3">
    <source>
        <dbReference type="ARBA" id="ARBA00023163"/>
    </source>
</evidence>
<dbReference type="Pfam" id="PF00356">
    <property type="entry name" value="LacI"/>
    <property type="match status" value="1"/>
</dbReference>
<proteinExistence type="predicted"/>
<keyword evidence="2 5" id="KW-0238">DNA-binding</keyword>
<dbReference type="CDD" id="cd01392">
    <property type="entry name" value="HTH_LacI"/>
    <property type="match status" value="1"/>
</dbReference>
<dbReference type="InterPro" id="IPR046335">
    <property type="entry name" value="LacI/GalR-like_sensor"/>
</dbReference>
<evidence type="ECO:0000256" key="2">
    <source>
        <dbReference type="ARBA" id="ARBA00023125"/>
    </source>
</evidence>
<dbReference type="PANTHER" id="PTHR30146">
    <property type="entry name" value="LACI-RELATED TRANSCRIPTIONAL REPRESSOR"/>
    <property type="match status" value="1"/>
</dbReference>
<dbReference type="SMART" id="SM00354">
    <property type="entry name" value="HTH_LACI"/>
    <property type="match status" value="1"/>
</dbReference>
<sequence length="329" mass="34959">MAARKVTIVDVARAAGTSVSSASVAMRGDPGVSETTRAHILRTAERLGYRPDQRARRLREQHTRMLGVTFRVGQSFHAEVLENLYRAVGNTGYDLVLSARTAERSETDAVESLLADRCSALILVSPEISALDLAAVRRRAPVVTIGSDLLAPGVDSVRADDRDGVRAGVAHLVELGHRDITYVDSPGAVLAGERREGYLEAMKRHDLAPRVLTGGSDEESGIAVATRLLEHGPLPTGLLAHNDMTAFGVLLTMRARGVDVPGRLSIVGFDDTRLAGLRGVDLTSVSQGAAALAATAIRRAVGRAEDLDEPSREFVTPAHLVVRGTTGPS</sequence>
<dbReference type="SUPFAM" id="SSF47413">
    <property type="entry name" value="lambda repressor-like DNA-binding domains"/>
    <property type="match status" value="1"/>
</dbReference>
<comment type="caution">
    <text evidence="5">The sequence shown here is derived from an EMBL/GenBank/DDBJ whole genome shotgun (WGS) entry which is preliminary data.</text>
</comment>